<feature type="domain" description="Protein argonaute N-terminal" evidence="2">
    <location>
        <begin position="277"/>
        <end position="348"/>
    </location>
</feature>
<evidence type="ECO:0000256" key="1">
    <source>
        <dbReference type="SAM" id="MobiDB-lite"/>
    </source>
</evidence>
<name>A0AAP0IDZ0_9MAGN</name>
<evidence type="ECO:0000259" key="2">
    <source>
        <dbReference type="Pfam" id="PF16486"/>
    </source>
</evidence>
<dbReference type="Pfam" id="PF16486">
    <property type="entry name" value="ArgoN"/>
    <property type="match status" value="1"/>
</dbReference>
<reference evidence="3 4" key="1">
    <citation type="submission" date="2024-01" db="EMBL/GenBank/DDBJ databases">
        <title>Genome assemblies of Stephania.</title>
        <authorList>
            <person name="Yang L."/>
        </authorList>
    </citation>
    <scope>NUCLEOTIDE SEQUENCE [LARGE SCALE GENOMIC DNA]</scope>
    <source>
        <strain evidence="3">YNDBR</strain>
        <tissue evidence="3">Leaf</tissue>
    </source>
</reference>
<accession>A0AAP0IDZ0</accession>
<proteinExistence type="predicted"/>
<protein>
    <recommendedName>
        <fullName evidence="2">Protein argonaute N-terminal domain-containing protein</fullName>
    </recommendedName>
</protein>
<gene>
    <name evidence="3" type="ORF">Syun_020541</name>
</gene>
<dbReference type="EMBL" id="JBBNAF010000009">
    <property type="protein sequence ID" value="KAK9113744.1"/>
    <property type="molecule type" value="Genomic_DNA"/>
</dbReference>
<dbReference type="InterPro" id="IPR032474">
    <property type="entry name" value="Argonaute_N"/>
</dbReference>
<comment type="caution">
    <text evidence="3">The sequence shown here is derived from an EMBL/GenBank/DDBJ whole genome shotgun (WGS) entry which is preliminary data.</text>
</comment>
<dbReference type="Proteomes" id="UP001420932">
    <property type="component" value="Unassembled WGS sequence"/>
</dbReference>
<keyword evidence="4" id="KW-1185">Reference proteome</keyword>
<feature type="region of interest" description="Disordered" evidence="1">
    <location>
        <begin position="114"/>
        <end position="140"/>
    </location>
</feature>
<sequence>MGTKISLPKISLPHRSLSLSQRNLSPHPHRSLTQRNLSVTAAPLTVTALSSLFHRHRSLLSLSPSPLSLSLTVAALCSLSLSRSSLLSFSHPLSHRSLLSLSLSEISPLSLTEISLPNPKSLPDEAVGSAGGGDGDGIFSSHIGQAGGRGGCSPYGGRGGGGGDGGRGGGGGNYPSYGGRGGGDGGRGCGNYSSYGGRGGRDNYSYGGRAGGGGRGYGGDGGGCGRGRGRSWQSDLHQASFSSDVERKLEQLSLKPEEQLIRFSSRPPPGIIGEKSLVKTNHFQVEIDSSLKEFFHYNVSITPEVLFSKDYLVIMEELRNLYLETDMNGEPLAYDGRKSFYTRNRLPVLVVADSCRSISGKMDEPSVGKCKIGEVEGSTHVGVKLLVSYQKEIVADSSGYSLYVLLTEVVVCSSNNNCCSCSLMNIIS</sequence>
<evidence type="ECO:0000313" key="4">
    <source>
        <dbReference type="Proteomes" id="UP001420932"/>
    </source>
</evidence>
<evidence type="ECO:0000313" key="3">
    <source>
        <dbReference type="EMBL" id="KAK9113744.1"/>
    </source>
</evidence>
<organism evidence="3 4">
    <name type="scientific">Stephania yunnanensis</name>
    <dbReference type="NCBI Taxonomy" id="152371"/>
    <lineage>
        <taxon>Eukaryota</taxon>
        <taxon>Viridiplantae</taxon>
        <taxon>Streptophyta</taxon>
        <taxon>Embryophyta</taxon>
        <taxon>Tracheophyta</taxon>
        <taxon>Spermatophyta</taxon>
        <taxon>Magnoliopsida</taxon>
        <taxon>Ranunculales</taxon>
        <taxon>Menispermaceae</taxon>
        <taxon>Menispermoideae</taxon>
        <taxon>Cissampelideae</taxon>
        <taxon>Stephania</taxon>
    </lineage>
</organism>
<dbReference type="AlphaFoldDB" id="A0AAP0IDZ0"/>